<evidence type="ECO:0000313" key="3">
    <source>
        <dbReference type="RefSeq" id="XP_037882820.1"/>
    </source>
</evidence>
<dbReference type="AlphaFoldDB" id="A0A8U0WD52"/>
<evidence type="ECO:0000313" key="2">
    <source>
        <dbReference type="RefSeq" id="XP_037882819.1"/>
    </source>
</evidence>
<proteinExistence type="predicted"/>
<dbReference type="RefSeq" id="XP_037882819.1">
    <property type="nucleotide sequence ID" value="XM_038026891.1"/>
</dbReference>
<dbReference type="GeneID" id="119633367"/>
<evidence type="ECO:0000313" key="1">
    <source>
        <dbReference type="Proteomes" id="UP000092443"/>
    </source>
</evidence>
<protein>
    <submittedName>
        <fullName evidence="2 3">Uncharacterized protein LOC119633367 isoform X3</fullName>
    </submittedName>
</protein>
<evidence type="ECO:0000313" key="4">
    <source>
        <dbReference type="RefSeq" id="XP_037882821.1"/>
    </source>
</evidence>
<organism evidence="1 2">
    <name type="scientific">Glossina fuscipes</name>
    <dbReference type="NCBI Taxonomy" id="7396"/>
    <lineage>
        <taxon>Eukaryota</taxon>
        <taxon>Metazoa</taxon>
        <taxon>Ecdysozoa</taxon>
        <taxon>Arthropoda</taxon>
        <taxon>Hexapoda</taxon>
        <taxon>Insecta</taxon>
        <taxon>Pterygota</taxon>
        <taxon>Neoptera</taxon>
        <taxon>Endopterygota</taxon>
        <taxon>Diptera</taxon>
        <taxon>Brachycera</taxon>
        <taxon>Muscomorpha</taxon>
        <taxon>Hippoboscoidea</taxon>
        <taxon>Glossinidae</taxon>
        <taxon>Glossina</taxon>
    </lineage>
</organism>
<reference evidence="2 3" key="1">
    <citation type="submission" date="2025-04" db="UniProtKB">
        <authorList>
            <consortium name="RefSeq"/>
        </authorList>
    </citation>
    <scope>IDENTIFICATION</scope>
    <source>
        <tissue evidence="2 3">Whole body pupa</tissue>
    </source>
</reference>
<dbReference type="RefSeq" id="XP_037882820.1">
    <property type="nucleotide sequence ID" value="XM_038026892.1"/>
</dbReference>
<accession>A0A8U0WD52</accession>
<sequence length="275" mass="31969">MYEGIPLYHIIQPISESLGSPRLYKHSFQKVYPLNKYSDDFLQVSNARNSQKYEPKRFLNNYDEYKNKENYRSFINKEVLGEPIWDFSKDEILHLQPTRKAGFEHKIAKRVKPKPSLDEKESFISSRPLVGKLLKPKKMQWQNNRNVLASPNTADYYDYNKQRYFVTVPNYCVIYSGGTLCKMEICEINIHFIPLPSFYGINVKKGDLHNSTEVNEKALPQASAKADKIVNVEEKETILTTIPDIEDRTFKTMLHAAKVHSGMVNDRVNTIANRK</sequence>
<dbReference type="RefSeq" id="XP_037882821.1">
    <property type="nucleotide sequence ID" value="XM_038026893.1"/>
</dbReference>
<keyword evidence="1" id="KW-1185">Reference proteome</keyword>
<dbReference type="Proteomes" id="UP000092443">
    <property type="component" value="Unplaced"/>
</dbReference>
<name>A0A8U0WD52_9MUSC</name>
<gene>
    <name evidence="2 3 4" type="primary">LOC119633367</name>
</gene>